<feature type="region of interest" description="Disordered" evidence="1">
    <location>
        <begin position="1"/>
        <end position="35"/>
    </location>
</feature>
<keyword evidence="3" id="KW-1185">Reference proteome</keyword>
<gene>
    <name evidence="2" type="ORF">KQX54_014472</name>
</gene>
<accession>A0AAV7I9E7</accession>
<sequence length="151" mass="18083">MTLRSKLKAHEKKYTKSAEKKTYKGPSKPLKSDSENFNRADMDLKIFTLKLKNPNDTNKPLIVSLMDETREFRRYWINTKHPTITEIFEEYPRLLDYNGERIDREFQSMYPKVADNFISLFPTSYMEKILYYVEKNRADLFLKSSFIKDSK</sequence>
<dbReference type="EMBL" id="JAHXZJ010002237">
    <property type="protein sequence ID" value="KAH0546736.1"/>
    <property type="molecule type" value="Genomic_DNA"/>
</dbReference>
<dbReference type="AlphaFoldDB" id="A0AAV7I9E7"/>
<evidence type="ECO:0000313" key="2">
    <source>
        <dbReference type="EMBL" id="KAH0546736.1"/>
    </source>
</evidence>
<dbReference type="Proteomes" id="UP000826195">
    <property type="component" value="Unassembled WGS sequence"/>
</dbReference>
<evidence type="ECO:0000313" key="3">
    <source>
        <dbReference type="Proteomes" id="UP000826195"/>
    </source>
</evidence>
<feature type="compositionally biased region" description="Basic and acidic residues" evidence="1">
    <location>
        <begin position="12"/>
        <end position="22"/>
    </location>
</feature>
<organism evidence="2 3">
    <name type="scientific">Cotesia glomerata</name>
    <name type="common">Lepidopteran parasitic wasp</name>
    <name type="synonym">Apanteles glomeratus</name>
    <dbReference type="NCBI Taxonomy" id="32391"/>
    <lineage>
        <taxon>Eukaryota</taxon>
        <taxon>Metazoa</taxon>
        <taxon>Ecdysozoa</taxon>
        <taxon>Arthropoda</taxon>
        <taxon>Hexapoda</taxon>
        <taxon>Insecta</taxon>
        <taxon>Pterygota</taxon>
        <taxon>Neoptera</taxon>
        <taxon>Endopterygota</taxon>
        <taxon>Hymenoptera</taxon>
        <taxon>Apocrita</taxon>
        <taxon>Ichneumonoidea</taxon>
        <taxon>Braconidae</taxon>
        <taxon>Microgastrinae</taxon>
        <taxon>Cotesia</taxon>
    </lineage>
</organism>
<comment type="caution">
    <text evidence="2">The sequence shown here is derived from an EMBL/GenBank/DDBJ whole genome shotgun (WGS) entry which is preliminary data.</text>
</comment>
<reference evidence="2 3" key="1">
    <citation type="journal article" date="2021" name="J. Hered.">
        <title>A chromosome-level genome assembly of the parasitoid wasp, Cotesia glomerata (Hymenoptera: Braconidae).</title>
        <authorList>
            <person name="Pinto B.J."/>
            <person name="Weis J.J."/>
            <person name="Gamble T."/>
            <person name="Ode P.J."/>
            <person name="Paul R."/>
            <person name="Zaspel J.M."/>
        </authorList>
    </citation>
    <scope>NUCLEOTIDE SEQUENCE [LARGE SCALE GENOMIC DNA]</scope>
    <source>
        <strain evidence="2">CgM1</strain>
    </source>
</reference>
<evidence type="ECO:0000256" key="1">
    <source>
        <dbReference type="SAM" id="MobiDB-lite"/>
    </source>
</evidence>
<protein>
    <submittedName>
        <fullName evidence="2">Uncharacterized protein</fullName>
    </submittedName>
</protein>
<name>A0AAV7I9E7_COTGL</name>
<feature type="compositionally biased region" description="Basic residues" evidence="1">
    <location>
        <begin position="1"/>
        <end position="11"/>
    </location>
</feature>
<proteinExistence type="predicted"/>